<dbReference type="Pfam" id="PF00400">
    <property type="entry name" value="WD40"/>
    <property type="match status" value="2"/>
</dbReference>
<keyword evidence="4" id="KW-0805">Transcription regulation</keyword>
<dbReference type="SMART" id="SM00320">
    <property type="entry name" value="WD40"/>
    <property type="match status" value="3"/>
</dbReference>
<dbReference type="AlphaFoldDB" id="A0A8K0NIW8"/>
<organism evidence="7 8">
    <name type="scientific">Claviceps africana</name>
    <dbReference type="NCBI Taxonomy" id="83212"/>
    <lineage>
        <taxon>Eukaryota</taxon>
        <taxon>Fungi</taxon>
        <taxon>Dikarya</taxon>
        <taxon>Ascomycota</taxon>
        <taxon>Pezizomycotina</taxon>
        <taxon>Sordariomycetes</taxon>
        <taxon>Hypocreomycetidae</taxon>
        <taxon>Hypocreales</taxon>
        <taxon>Clavicipitaceae</taxon>
        <taxon>Claviceps</taxon>
    </lineage>
</organism>
<evidence type="ECO:0000313" key="7">
    <source>
        <dbReference type="EMBL" id="KAG5927613.1"/>
    </source>
</evidence>
<evidence type="ECO:0000313" key="8">
    <source>
        <dbReference type="Proteomes" id="UP000811619"/>
    </source>
</evidence>
<comment type="caution">
    <text evidence="7">The sequence shown here is derived from an EMBL/GenBank/DDBJ whole genome shotgun (WGS) entry which is preliminary data.</text>
</comment>
<dbReference type="PANTHER" id="PTHR10253">
    <property type="entry name" value="POLYCOMB PROTEIN"/>
    <property type="match status" value="1"/>
</dbReference>
<comment type="similarity">
    <text evidence="1">Belongs to the WD repeat ESC family.</text>
</comment>
<accession>A0A8K0NIW8</accession>
<dbReference type="Proteomes" id="UP000811619">
    <property type="component" value="Unassembled WGS sequence"/>
</dbReference>
<keyword evidence="8" id="KW-1185">Reference proteome</keyword>
<evidence type="ECO:0000256" key="4">
    <source>
        <dbReference type="ARBA" id="ARBA00023015"/>
    </source>
</evidence>
<evidence type="ECO:0000256" key="3">
    <source>
        <dbReference type="ARBA" id="ARBA00022737"/>
    </source>
</evidence>
<dbReference type="InterPro" id="IPR015943">
    <property type="entry name" value="WD40/YVTN_repeat-like_dom_sf"/>
</dbReference>
<dbReference type="InterPro" id="IPR051243">
    <property type="entry name" value="PcG_WD-repeat"/>
</dbReference>
<keyword evidence="3" id="KW-0677">Repeat</keyword>
<dbReference type="SUPFAM" id="SSF50978">
    <property type="entry name" value="WD40 repeat-like"/>
    <property type="match status" value="1"/>
</dbReference>
<keyword evidence="2 6" id="KW-0853">WD repeat</keyword>
<evidence type="ECO:0000256" key="2">
    <source>
        <dbReference type="ARBA" id="ARBA00022574"/>
    </source>
</evidence>
<sequence length="236" mass="25659">MAAKDDDLFELPKLRVSFGFEVSMNKSKKVTSMTSGQLLILAERTTRGSWAMMIAYQVTSEASHLTRSRSSSRLIRDEDEESSGCCCTWTRDPVSGVPYICTGGVDAKVKIYDATNGSLVRCFVGHGGDVNDLATSPIDSSVIASASDDTSIRIWSIDPVHREQPCLCILAGEGHSWGLLSVGFHDTGHYLLSSGHDQIINLWTLPDLPKGAVETPCQVHYPHFSTSAVHGGIVDW</sequence>
<dbReference type="OrthoDB" id="7318948at2759"/>
<name>A0A8K0NIW8_9HYPO</name>
<gene>
    <name evidence="7" type="ORF">E4U42_002033</name>
</gene>
<dbReference type="PROSITE" id="PS50294">
    <property type="entry name" value="WD_REPEATS_REGION"/>
    <property type="match status" value="2"/>
</dbReference>
<feature type="repeat" description="WD" evidence="6">
    <location>
        <begin position="172"/>
        <end position="205"/>
    </location>
</feature>
<keyword evidence="5" id="KW-0804">Transcription</keyword>
<evidence type="ECO:0000256" key="5">
    <source>
        <dbReference type="ARBA" id="ARBA00023163"/>
    </source>
</evidence>
<evidence type="ECO:0000256" key="1">
    <source>
        <dbReference type="ARBA" id="ARBA00008075"/>
    </source>
</evidence>
<dbReference type="Gene3D" id="2.130.10.10">
    <property type="entry name" value="YVTN repeat-like/Quinoprotein amine dehydrogenase"/>
    <property type="match status" value="1"/>
</dbReference>
<dbReference type="InterPro" id="IPR001680">
    <property type="entry name" value="WD40_rpt"/>
</dbReference>
<proteinExistence type="inferred from homology"/>
<dbReference type="InterPro" id="IPR036322">
    <property type="entry name" value="WD40_repeat_dom_sf"/>
</dbReference>
<reference evidence="7" key="1">
    <citation type="journal article" date="2020" name="bioRxiv">
        <title>Whole genome comparisons of ergot fungi reveals the divergence and evolution of species within the genus Claviceps are the result of varying mechanisms driving genome evolution and host range expansion.</title>
        <authorList>
            <person name="Wyka S.A."/>
            <person name="Mondo S.J."/>
            <person name="Liu M."/>
            <person name="Dettman J."/>
            <person name="Nalam V."/>
            <person name="Broders K.D."/>
        </authorList>
    </citation>
    <scope>NUCLEOTIDE SEQUENCE</scope>
    <source>
        <strain evidence="7">CCC 489</strain>
    </source>
</reference>
<feature type="repeat" description="WD" evidence="6">
    <location>
        <begin position="123"/>
        <end position="158"/>
    </location>
</feature>
<dbReference type="EMBL" id="SRPY01000168">
    <property type="protein sequence ID" value="KAG5927613.1"/>
    <property type="molecule type" value="Genomic_DNA"/>
</dbReference>
<evidence type="ECO:0000256" key="6">
    <source>
        <dbReference type="PROSITE-ProRule" id="PRU00221"/>
    </source>
</evidence>
<protein>
    <submittedName>
        <fullName evidence="7">Uncharacterized protein</fullName>
    </submittedName>
</protein>
<dbReference type="PROSITE" id="PS50082">
    <property type="entry name" value="WD_REPEATS_2"/>
    <property type="match status" value="2"/>
</dbReference>